<sequence>MFALKVLITALTASVLYAGDSHKMDNMNEMRTIFDCIPQFRGCTSLEACRNTYQNGLDTSRNVIELCGVLNTYVNCGNTVCNPGNNVKNAIINLVNASLKKYGLTCGMKL</sequence>
<name>A0AAV3ZU08_9GAST</name>
<reference evidence="2 3" key="1">
    <citation type="journal article" date="2021" name="Elife">
        <title>Chloroplast acquisition without the gene transfer in kleptoplastic sea slugs, Plakobranchus ocellatus.</title>
        <authorList>
            <person name="Maeda T."/>
            <person name="Takahashi S."/>
            <person name="Yoshida T."/>
            <person name="Shimamura S."/>
            <person name="Takaki Y."/>
            <person name="Nagai Y."/>
            <person name="Toyoda A."/>
            <person name="Suzuki Y."/>
            <person name="Arimoto A."/>
            <person name="Ishii H."/>
            <person name="Satoh N."/>
            <person name="Nishiyama T."/>
            <person name="Hasebe M."/>
            <person name="Maruyama T."/>
            <person name="Minagawa J."/>
            <person name="Obokata J."/>
            <person name="Shigenobu S."/>
        </authorList>
    </citation>
    <scope>NUCLEOTIDE SEQUENCE [LARGE SCALE GENOMIC DNA]</scope>
</reference>
<dbReference type="EMBL" id="BLXT01002759">
    <property type="protein sequence ID" value="GFN97373.1"/>
    <property type="molecule type" value="Genomic_DNA"/>
</dbReference>
<evidence type="ECO:0000313" key="3">
    <source>
        <dbReference type="Proteomes" id="UP000735302"/>
    </source>
</evidence>
<keyword evidence="3" id="KW-1185">Reference proteome</keyword>
<evidence type="ECO:0000256" key="1">
    <source>
        <dbReference type="SAM" id="SignalP"/>
    </source>
</evidence>
<dbReference type="Proteomes" id="UP000735302">
    <property type="component" value="Unassembled WGS sequence"/>
</dbReference>
<proteinExistence type="predicted"/>
<comment type="caution">
    <text evidence="2">The sequence shown here is derived from an EMBL/GenBank/DDBJ whole genome shotgun (WGS) entry which is preliminary data.</text>
</comment>
<evidence type="ECO:0000313" key="2">
    <source>
        <dbReference type="EMBL" id="GFN97373.1"/>
    </source>
</evidence>
<accession>A0AAV3ZU08</accession>
<feature type="chain" id="PRO_5043752601" evidence="1">
    <location>
        <begin position="19"/>
        <end position="110"/>
    </location>
</feature>
<protein>
    <submittedName>
        <fullName evidence="2">Uncharacterized protein</fullName>
    </submittedName>
</protein>
<organism evidence="2 3">
    <name type="scientific">Plakobranchus ocellatus</name>
    <dbReference type="NCBI Taxonomy" id="259542"/>
    <lineage>
        <taxon>Eukaryota</taxon>
        <taxon>Metazoa</taxon>
        <taxon>Spiralia</taxon>
        <taxon>Lophotrochozoa</taxon>
        <taxon>Mollusca</taxon>
        <taxon>Gastropoda</taxon>
        <taxon>Heterobranchia</taxon>
        <taxon>Euthyneura</taxon>
        <taxon>Panpulmonata</taxon>
        <taxon>Sacoglossa</taxon>
        <taxon>Placobranchoidea</taxon>
        <taxon>Plakobranchidae</taxon>
        <taxon>Plakobranchus</taxon>
    </lineage>
</organism>
<keyword evidence="1" id="KW-0732">Signal</keyword>
<gene>
    <name evidence="2" type="ORF">PoB_002387900</name>
</gene>
<dbReference type="AlphaFoldDB" id="A0AAV3ZU08"/>
<feature type="signal peptide" evidence="1">
    <location>
        <begin position="1"/>
        <end position="18"/>
    </location>
</feature>